<dbReference type="AlphaFoldDB" id="A0A3S2P8W6"/>
<dbReference type="GO" id="GO:0006357">
    <property type="term" value="P:regulation of transcription by RNA polymerase II"/>
    <property type="evidence" value="ECO:0007669"/>
    <property type="project" value="TreeGrafter"/>
</dbReference>
<feature type="compositionally biased region" description="Low complexity" evidence="1">
    <location>
        <begin position="316"/>
        <end position="331"/>
    </location>
</feature>
<feature type="compositionally biased region" description="Basic and acidic residues" evidence="1">
    <location>
        <begin position="800"/>
        <end position="813"/>
    </location>
</feature>
<accession>A0A3S2P8W6</accession>
<feature type="compositionally biased region" description="Polar residues" evidence="1">
    <location>
        <begin position="131"/>
        <end position="143"/>
    </location>
</feature>
<dbReference type="PANTHER" id="PTHR14955:SF6">
    <property type="entry name" value="RETINOIC ACID-INDUCED PROTEIN 1"/>
    <property type="match status" value="1"/>
</dbReference>
<feature type="region of interest" description="Disordered" evidence="1">
    <location>
        <begin position="312"/>
        <end position="360"/>
    </location>
</feature>
<evidence type="ECO:0000256" key="1">
    <source>
        <dbReference type="SAM" id="MobiDB-lite"/>
    </source>
</evidence>
<dbReference type="InterPro" id="IPR052440">
    <property type="entry name" value="Trans_Reg/Chrom_Remod"/>
</dbReference>
<reference evidence="2 3" key="2">
    <citation type="submission" date="2019-01" db="EMBL/GenBank/DDBJ databases">
        <title>A chromosome length genome reference of the Java medaka (oryzias javanicus).</title>
        <authorList>
            <person name="Herpin A."/>
            <person name="Takehana Y."/>
            <person name="Naruse K."/>
            <person name="Ansai S."/>
            <person name="Kawaguchi M."/>
        </authorList>
    </citation>
    <scope>NUCLEOTIDE SEQUENCE [LARGE SCALE GENOMIC DNA]</scope>
    <source>
        <strain evidence="2">RS831</strain>
        <tissue evidence="2">Whole body</tissue>
    </source>
</reference>
<feature type="region of interest" description="Disordered" evidence="1">
    <location>
        <begin position="27"/>
        <end position="56"/>
    </location>
</feature>
<dbReference type="OrthoDB" id="10029243at2759"/>
<feature type="compositionally biased region" description="Polar residues" evidence="1">
    <location>
        <begin position="27"/>
        <end position="48"/>
    </location>
</feature>
<dbReference type="GO" id="GO:0032922">
    <property type="term" value="P:circadian regulation of gene expression"/>
    <property type="evidence" value="ECO:0007669"/>
    <property type="project" value="TreeGrafter"/>
</dbReference>
<feature type="region of interest" description="Disordered" evidence="1">
    <location>
        <begin position="564"/>
        <end position="740"/>
    </location>
</feature>
<protein>
    <recommendedName>
        <fullName evidence="4">Retinoic acid induced 1</fullName>
    </recommendedName>
</protein>
<feature type="region of interest" description="Disordered" evidence="1">
    <location>
        <begin position="514"/>
        <end position="534"/>
    </location>
</feature>
<feature type="region of interest" description="Disordered" evidence="1">
    <location>
        <begin position="396"/>
        <end position="479"/>
    </location>
</feature>
<dbReference type="PANTHER" id="PTHR14955">
    <property type="entry name" value="RETINOIC ACID INDUCED 1/TRANSCRIPTION FACTOR 20"/>
    <property type="match status" value="1"/>
</dbReference>
<name>A0A3S2P8W6_ORYJA</name>
<feature type="region of interest" description="Disordered" evidence="1">
    <location>
        <begin position="170"/>
        <end position="231"/>
    </location>
</feature>
<gene>
    <name evidence="2" type="ORF">OJAV_G00078040</name>
</gene>
<evidence type="ECO:0008006" key="4">
    <source>
        <dbReference type="Google" id="ProtNLM"/>
    </source>
</evidence>
<organism evidence="2 3">
    <name type="scientific">Oryzias javanicus</name>
    <name type="common">Javanese ricefish</name>
    <name type="synonym">Aplocheilus javanicus</name>
    <dbReference type="NCBI Taxonomy" id="123683"/>
    <lineage>
        <taxon>Eukaryota</taxon>
        <taxon>Metazoa</taxon>
        <taxon>Chordata</taxon>
        <taxon>Craniata</taxon>
        <taxon>Vertebrata</taxon>
        <taxon>Euteleostomi</taxon>
        <taxon>Actinopterygii</taxon>
        <taxon>Neopterygii</taxon>
        <taxon>Teleostei</taxon>
        <taxon>Neoteleostei</taxon>
        <taxon>Acanthomorphata</taxon>
        <taxon>Ovalentaria</taxon>
        <taxon>Atherinomorphae</taxon>
        <taxon>Beloniformes</taxon>
        <taxon>Adrianichthyidae</taxon>
        <taxon>Oryziinae</taxon>
        <taxon>Oryzias</taxon>
    </lineage>
</organism>
<keyword evidence="3" id="KW-1185">Reference proteome</keyword>
<dbReference type="GO" id="GO:0005634">
    <property type="term" value="C:nucleus"/>
    <property type="evidence" value="ECO:0007669"/>
    <property type="project" value="TreeGrafter"/>
</dbReference>
<feature type="compositionally biased region" description="Basic and acidic residues" evidence="1">
    <location>
        <begin position="670"/>
        <end position="719"/>
    </location>
</feature>
<feature type="compositionally biased region" description="Polar residues" evidence="1">
    <location>
        <begin position="396"/>
        <end position="414"/>
    </location>
</feature>
<dbReference type="Proteomes" id="UP000283210">
    <property type="component" value="Chromosome 8"/>
</dbReference>
<feature type="compositionally biased region" description="Basic residues" evidence="1">
    <location>
        <begin position="873"/>
        <end position="884"/>
    </location>
</feature>
<dbReference type="EMBL" id="CM012444">
    <property type="protein sequence ID" value="RVE69456.1"/>
    <property type="molecule type" value="Genomic_DNA"/>
</dbReference>
<evidence type="ECO:0000313" key="2">
    <source>
        <dbReference type="EMBL" id="RVE69456.1"/>
    </source>
</evidence>
<feature type="compositionally biased region" description="Polar residues" evidence="1">
    <location>
        <begin position="170"/>
        <end position="211"/>
    </location>
</feature>
<sequence length="905" mass="99216">MVGRLEAGSTPTPVSSQYMDLNIMGHSQTQCHQPSTSIYTSPHSQSHPPNLAPSPLMYPQSHLHYPQHSPSPSPYMEKCNPMPHCYKGYNVPPNSQYVRQMSSHSNMKQGNYRSSQNNYSYQQALPRVYEQQPSLQSLSNTSEPHPKYQQYNQPQQNYCLSDLPVRSPEQYYQTCSPSSNHSPARSVGRSPSYSSTPSPLMTNPDSFQYSQPPMTPGAASTSSSSSTGMQEQANTNNMLLLPRSHPSPNVSLAAPHSFTSTPQLPTMKERFSEKLLSNPSLWSLNALTSQVENISNNVQQLLLSEALVANKKGSKRSSGGSTSSAGSGVSSKKGEEYKSPSYTDSSGSIGGGAMQDRFSTPQHQSMPMEVHEGGYSSSSEEPLDRGYYYFGQSRSPAQAHNTQISLDTASSCSMASPDDMSTRSGDSGLQTLTPDPTRCQPGQVGDGMSTPAKSISDERSPTSIMIPSPMKQERDSPTNVQSIIESVKENFEESAWMDKSVEKEEVTIEKKHDWERLSDSTKSTEKLEKWSDEEKCQAAYSKINTGMTEKHYCYENEVYQEVQGKYDPDAADSVEESPADLSDSSNKDPFGQEIKSEAFKSESPTASESSVKTFPFISRGDLEQDQYSIEKDDSSENASPTPQAEVLEDCDLDKRDSRDQENEERDEEEGMGKEKAVEDEQDMQKKRESSASPHFSEEVRVDLGEGKKLSQSSTEEHMNNRNSQENPSGDLFSRTESLSSEFNTDDEFAGAFVRANLASANAAIDPTARESAIGDTVSQSQSAMSVFSTLSEKAAPPAQGRDHIDHSDAKVLEPDSPQLPGKSILPSAPSWANTPTFPKKGDEDLESGISCTSAMTPLAKPEPVAPSSQPRSFGRKHTRGRRRIINSFRCGDTSTVKLGEGRGKG</sequence>
<feature type="compositionally biased region" description="Acidic residues" evidence="1">
    <location>
        <begin position="569"/>
        <end position="578"/>
    </location>
</feature>
<feature type="compositionally biased region" description="Polar residues" evidence="1">
    <location>
        <begin position="422"/>
        <end position="434"/>
    </location>
</feature>
<feature type="compositionally biased region" description="Polar residues" evidence="1">
    <location>
        <begin position="602"/>
        <end position="612"/>
    </location>
</feature>
<feature type="region of interest" description="Disordered" evidence="1">
    <location>
        <begin position="788"/>
        <end position="905"/>
    </location>
</feature>
<proteinExistence type="predicted"/>
<feature type="compositionally biased region" description="Low complexity" evidence="1">
    <location>
        <begin position="216"/>
        <end position="229"/>
    </location>
</feature>
<feature type="region of interest" description="Disordered" evidence="1">
    <location>
        <begin position="129"/>
        <end position="150"/>
    </location>
</feature>
<evidence type="ECO:0000313" key="3">
    <source>
        <dbReference type="Proteomes" id="UP000283210"/>
    </source>
</evidence>
<reference evidence="2 3" key="1">
    <citation type="submission" date="2018-11" db="EMBL/GenBank/DDBJ databases">
        <authorList>
            <person name="Lopez-Roques C."/>
            <person name="Donnadieu C."/>
            <person name="Bouchez O."/>
            <person name="Klopp C."/>
            <person name="Cabau C."/>
            <person name="Zahm M."/>
        </authorList>
    </citation>
    <scope>NUCLEOTIDE SEQUENCE [LARGE SCALE GENOMIC DNA]</scope>
    <source>
        <strain evidence="2">RS831</strain>
        <tissue evidence="2">Whole body</tissue>
    </source>
</reference>